<feature type="region of interest" description="Disordered" evidence="1">
    <location>
        <begin position="1"/>
        <end position="30"/>
    </location>
</feature>
<feature type="transmembrane region" description="Helical" evidence="2">
    <location>
        <begin position="313"/>
        <end position="329"/>
    </location>
</feature>
<feature type="transmembrane region" description="Helical" evidence="2">
    <location>
        <begin position="110"/>
        <end position="130"/>
    </location>
</feature>
<evidence type="ECO:0000313" key="4">
    <source>
        <dbReference type="Proteomes" id="UP001501138"/>
    </source>
</evidence>
<keyword evidence="2" id="KW-1133">Transmembrane helix</keyword>
<dbReference type="EMBL" id="BAAAPM010000008">
    <property type="protein sequence ID" value="GAA1735183.1"/>
    <property type="molecule type" value="Genomic_DNA"/>
</dbReference>
<protein>
    <submittedName>
        <fullName evidence="3">Uncharacterized protein</fullName>
    </submittedName>
</protein>
<dbReference type="Proteomes" id="UP001501138">
    <property type="component" value="Unassembled WGS sequence"/>
</dbReference>
<proteinExistence type="predicted"/>
<evidence type="ECO:0000313" key="3">
    <source>
        <dbReference type="EMBL" id="GAA1735183.1"/>
    </source>
</evidence>
<feature type="transmembrane region" description="Helical" evidence="2">
    <location>
        <begin position="84"/>
        <end position="103"/>
    </location>
</feature>
<feature type="transmembrane region" description="Helical" evidence="2">
    <location>
        <begin position="49"/>
        <end position="72"/>
    </location>
</feature>
<keyword evidence="2" id="KW-0812">Transmembrane</keyword>
<reference evidence="3 4" key="1">
    <citation type="journal article" date="2019" name="Int. J. Syst. Evol. Microbiol.">
        <title>The Global Catalogue of Microorganisms (GCM) 10K type strain sequencing project: providing services to taxonomists for standard genome sequencing and annotation.</title>
        <authorList>
            <consortium name="The Broad Institute Genomics Platform"/>
            <consortium name="The Broad Institute Genome Sequencing Center for Infectious Disease"/>
            <person name="Wu L."/>
            <person name="Ma J."/>
        </authorList>
    </citation>
    <scope>NUCLEOTIDE SEQUENCE [LARGE SCALE GENOMIC DNA]</scope>
    <source>
        <strain evidence="3 4">JCM 15589</strain>
    </source>
</reference>
<dbReference type="RefSeq" id="WP_344249721.1">
    <property type="nucleotide sequence ID" value="NZ_BAAAPM010000008.1"/>
</dbReference>
<feature type="transmembrane region" description="Helical" evidence="2">
    <location>
        <begin position="280"/>
        <end position="301"/>
    </location>
</feature>
<sequence>MTTPSRTGRGRGRDDRPGAERRPGGDPLPRRGRLLRLGVARDTSAVRHLVTFLVVSVATVLVTRFLLAASGYPQVGGGGLHVAHVLWGGLGMALAVVVLLSWVGPVLRSLGAVLGGVGFGLFVDEIGKFVTSDNDYFYAPTAALIYAVVVVLVLLVEALHGRRAHHPAEYLAVATDRAVAGVAGGFTDADRAEARSLVERGRGEPGADEVAALVEAVPRDDEVVPDPVRGLVRRAASWCAGALEHRWAAVVVVVAVLGTAAGALVVGLRVVRGDVDVPTWVGAGILAAVAGTVACVVAGLLVGAGDHRAGAVWVRRGVLVSLLVTQLLAFRAVQWVAVAGLVVDLAVLAALGVALGRDDERRAERPGRGRREDAAPRS</sequence>
<evidence type="ECO:0000256" key="1">
    <source>
        <dbReference type="SAM" id="MobiDB-lite"/>
    </source>
</evidence>
<keyword evidence="2" id="KW-0472">Membrane</keyword>
<evidence type="ECO:0000256" key="2">
    <source>
        <dbReference type="SAM" id="Phobius"/>
    </source>
</evidence>
<name>A0ABN2JQ29_9MICO</name>
<feature type="transmembrane region" description="Helical" evidence="2">
    <location>
        <begin position="136"/>
        <end position="156"/>
    </location>
</feature>
<accession>A0ABN2JQ29</accession>
<feature type="transmembrane region" description="Helical" evidence="2">
    <location>
        <begin position="335"/>
        <end position="355"/>
    </location>
</feature>
<feature type="transmembrane region" description="Helical" evidence="2">
    <location>
        <begin position="247"/>
        <end position="268"/>
    </location>
</feature>
<gene>
    <name evidence="3" type="ORF">GCM10009809_32940</name>
</gene>
<feature type="compositionally biased region" description="Basic and acidic residues" evidence="1">
    <location>
        <begin position="11"/>
        <end position="24"/>
    </location>
</feature>
<comment type="caution">
    <text evidence="3">The sequence shown here is derived from an EMBL/GenBank/DDBJ whole genome shotgun (WGS) entry which is preliminary data.</text>
</comment>
<keyword evidence="4" id="KW-1185">Reference proteome</keyword>
<organism evidence="3 4">
    <name type="scientific">Isoptericola hypogeus</name>
    <dbReference type="NCBI Taxonomy" id="300179"/>
    <lineage>
        <taxon>Bacteria</taxon>
        <taxon>Bacillati</taxon>
        <taxon>Actinomycetota</taxon>
        <taxon>Actinomycetes</taxon>
        <taxon>Micrococcales</taxon>
        <taxon>Promicromonosporaceae</taxon>
        <taxon>Isoptericola</taxon>
    </lineage>
</organism>